<evidence type="ECO:0000313" key="3">
    <source>
        <dbReference type="Proteomes" id="UP000518878"/>
    </source>
</evidence>
<evidence type="ECO:0000313" key="2">
    <source>
        <dbReference type="EMBL" id="NID15037.1"/>
    </source>
</evidence>
<evidence type="ECO:0000256" key="1">
    <source>
        <dbReference type="SAM" id="MobiDB-lite"/>
    </source>
</evidence>
<reference evidence="2 3" key="1">
    <citation type="journal article" date="2006" name="Int. J. Syst. Evol. Microbiol.">
        <title>Dyella yeojuensis sp. nov., isolated from greenhouse soil in Korea.</title>
        <authorList>
            <person name="Kim B.Y."/>
            <person name="Weon H.Y."/>
            <person name="Lee K.H."/>
            <person name="Seok S.J."/>
            <person name="Kwon S.W."/>
            <person name="Go S.J."/>
            <person name="Stackebrandt E."/>
        </authorList>
    </citation>
    <scope>NUCLEOTIDE SEQUENCE [LARGE SCALE GENOMIC DNA]</scope>
    <source>
        <strain evidence="2 3">DSM 17673</strain>
    </source>
</reference>
<protein>
    <submittedName>
        <fullName evidence="2">Uncharacterized protein</fullName>
    </submittedName>
</protein>
<dbReference type="AlphaFoldDB" id="A0A7X5QTB0"/>
<organism evidence="2 3">
    <name type="scientific">Luteibacter yeojuensis</name>
    <dbReference type="NCBI Taxonomy" id="345309"/>
    <lineage>
        <taxon>Bacteria</taxon>
        <taxon>Pseudomonadati</taxon>
        <taxon>Pseudomonadota</taxon>
        <taxon>Gammaproteobacteria</taxon>
        <taxon>Lysobacterales</taxon>
        <taxon>Rhodanobacteraceae</taxon>
        <taxon>Luteibacter</taxon>
    </lineage>
</organism>
<gene>
    <name evidence="2" type="ORF">HBF32_06085</name>
</gene>
<dbReference type="Proteomes" id="UP000518878">
    <property type="component" value="Unassembled WGS sequence"/>
</dbReference>
<dbReference type="RefSeq" id="WP_166698814.1">
    <property type="nucleotide sequence ID" value="NZ_JAAQTL010000001.1"/>
</dbReference>
<proteinExistence type="predicted"/>
<sequence>MHVRPTHFASAVATGMAVTGPTDDGFIHLHFFREVQRITNDEVPSRSSAPNEVELAWTHAEPNIHLMREEVAVISVPVTRLPFIGTALNKAVRFVANVVNGGVSSSRARQSPTHVAVPGPGARTPDPAAPAGAMPTRPRAPA</sequence>
<dbReference type="EMBL" id="JAAQTL010000001">
    <property type="protein sequence ID" value="NID15037.1"/>
    <property type="molecule type" value="Genomic_DNA"/>
</dbReference>
<name>A0A7X5QTB0_9GAMM</name>
<accession>A0A7X5QTB0</accession>
<feature type="region of interest" description="Disordered" evidence="1">
    <location>
        <begin position="103"/>
        <end position="142"/>
    </location>
</feature>
<keyword evidence="3" id="KW-1185">Reference proteome</keyword>
<comment type="caution">
    <text evidence="2">The sequence shown here is derived from an EMBL/GenBank/DDBJ whole genome shotgun (WGS) entry which is preliminary data.</text>
</comment>